<dbReference type="PANTHER" id="PTHR17224:SF1">
    <property type="entry name" value="PEPTIDYL-TRNA HYDROLASE"/>
    <property type="match status" value="1"/>
</dbReference>
<dbReference type="PROSITE" id="PS01195">
    <property type="entry name" value="PEPT_TRNA_HYDROL_1"/>
    <property type="match status" value="1"/>
</dbReference>
<name>A0A9D1F9B3_9FIRM</name>
<dbReference type="Proteomes" id="UP000886741">
    <property type="component" value="Unassembled WGS sequence"/>
</dbReference>
<dbReference type="InterPro" id="IPR001328">
    <property type="entry name" value="Pept_tRNA_hydro"/>
</dbReference>
<evidence type="ECO:0000256" key="7">
    <source>
        <dbReference type="ARBA" id="ARBA00050038"/>
    </source>
</evidence>
<proteinExistence type="inferred from homology"/>
<dbReference type="GO" id="GO:0005737">
    <property type="term" value="C:cytoplasm"/>
    <property type="evidence" value="ECO:0007669"/>
    <property type="project" value="UniProtKB-SubCell"/>
</dbReference>
<dbReference type="GO" id="GO:0004045">
    <property type="term" value="F:peptidyl-tRNA hydrolase activity"/>
    <property type="evidence" value="ECO:0007669"/>
    <property type="project" value="UniProtKB-UniRule"/>
</dbReference>
<feature type="binding site" evidence="8">
    <location>
        <position position="22"/>
    </location>
    <ligand>
        <name>tRNA</name>
        <dbReference type="ChEBI" id="CHEBI:17843"/>
    </ligand>
</feature>
<comment type="caution">
    <text evidence="11">The sequence shown here is derived from an EMBL/GenBank/DDBJ whole genome shotgun (WGS) entry which is preliminary data.</text>
</comment>
<comment type="similarity">
    <text evidence="5 8 10">Belongs to the PTH family.</text>
</comment>
<dbReference type="GO" id="GO:0006515">
    <property type="term" value="P:protein quality control for misfolded or incompletely synthesized proteins"/>
    <property type="evidence" value="ECO:0007669"/>
    <property type="project" value="UniProtKB-UniRule"/>
</dbReference>
<dbReference type="FunFam" id="3.40.50.1470:FF:000001">
    <property type="entry name" value="Peptidyl-tRNA hydrolase"/>
    <property type="match status" value="1"/>
</dbReference>
<dbReference type="HAMAP" id="MF_00083">
    <property type="entry name" value="Pept_tRNA_hydro_bact"/>
    <property type="match status" value="1"/>
</dbReference>
<dbReference type="InterPro" id="IPR036416">
    <property type="entry name" value="Pept_tRNA_hydro_sf"/>
</dbReference>
<accession>A0A9D1F9B3</accession>
<evidence type="ECO:0000256" key="3">
    <source>
        <dbReference type="ARBA" id="ARBA00022801"/>
    </source>
</evidence>
<dbReference type="SUPFAM" id="SSF53178">
    <property type="entry name" value="Peptidyl-tRNA hydrolase-like"/>
    <property type="match status" value="1"/>
</dbReference>
<evidence type="ECO:0000256" key="9">
    <source>
        <dbReference type="RuleBase" id="RU000673"/>
    </source>
</evidence>
<dbReference type="Pfam" id="PF01195">
    <property type="entry name" value="Pept_tRNA_hydro"/>
    <property type="match status" value="1"/>
</dbReference>
<evidence type="ECO:0000256" key="5">
    <source>
        <dbReference type="ARBA" id="ARBA00038063"/>
    </source>
</evidence>
<gene>
    <name evidence="8" type="primary">pth</name>
    <name evidence="11" type="ORF">IAA83_06005</name>
</gene>
<feature type="binding site" evidence="8">
    <location>
        <position position="120"/>
    </location>
    <ligand>
        <name>tRNA</name>
        <dbReference type="ChEBI" id="CHEBI:17843"/>
    </ligand>
</feature>
<dbReference type="Gene3D" id="3.40.50.1470">
    <property type="entry name" value="Peptidyl-tRNA hydrolase"/>
    <property type="match status" value="1"/>
</dbReference>
<feature type="binding site" evidence="8">
    <location>
        <position position="72"/>
    </location>
    <ligand>
        <name>tRNA</name>
        <dbReference type="ChEBI" id="CHEBI:17843"/>
    </ligand>
</feature>
<evidence type="ECO:0000256" key="10">
    <source>
        <dbReference type="RuleBase" id="RU004320"/>
    </source>
</evidence>
<comment type="subunit">
    <text evidence="8">Monomer.</text>
</comment>
<dbReference type="EMBL" id="DVJJ01000089">
    <property type="protein sequence ID" value="HIS64907.1"/>
    <property type="molecule type" value="Genomic_DNA"/>
</dbReference>
<dbReference type="GO" id="GO:0000049">
    <property type="term" value="F:tRNA binding"/>
    <property type="evidence" value="ECO:0007669"/>
    <property type="project" value="UniProtKB-UniRule"/>
</dbReference>
<keyword evidence="8" id="KW-0963">Cytoplasm</keyword>
<dbReference type="PANTHER" id="PTHR17224">
    <property type="entry name" value="PEPTIDYL-TRNA HYDROLASE"/>
    <property type="match status" value="1"/>
</dbReference>
<dbReference type="EC" id="3.1.1.29" evidence="1 8"/>
<protein>
    <recommendedName>
        <fullName evidence="7 8">Peptidyl-tRNA hydrolase</fullName>
        <shortName evidence="8">Pth</shortName>
        <ecNumber evidence="1 8">3.1.1.29</ecNumber>
    </recommendedName>
</protein>
<evidence type="ECO:0000256" key="8">
    <source>
        <dbReference type="HAMAP-Rule" id="MF_00083"/>
    </source>
</evidence>
<evidence type="ECO:0000256" key="4">
    <source>
        <dbReference type="ARBA" id="ARBA00022884"/>
    </source>
</evidence>
<evidence type="ECO:0000256" key="2">
    <source>
        <dbReference type="ARBA" id="ARBA00022555"/>
    </source>
</evidence>
<sequence>MLFKSSPCEYLVVGLGNPGSQYEATRHNVGFRAVDALAKEAGVKIDRAKFQALTAQVTVGGVRVLLMKPQTYMNLSGVAVKQAADFYKVPPERVLVLFDDIDLDVGRLRIRRNGSAGGHNGIKSIISSLGSQEFPRIKIGVGAKPHPDYDLADWVLSRFTLAEQKLLDPAIEHAAEAVPVIFTQGIERASSQFNRK</sequence>
<keyword evidence="4 8" id="KW-0694">RNA-binding</keyword>
<keyword evidence="2 8" id="KW-0820">tRNA-binding</keyword>
<evidence type="ECO:0000256" key="6">
    <source>
        <dbReference type="ARBA" id="ARBA00048707"/>
    </source>
</evidence>
<reference evidence="11" key="2">
    <citation type="journal article" date="2021" name="PeerJ">
        <title>Extensive microbial diversity within the chicken gut microbiome revealed by metagenomics and culture.</title>
        <authorList>
            <person name="Gilroy R."/>
            <person name="Ravi A."/>
            <person name="Getino M."/>
            <person name="Pursley I."/>
            <person name="Horton D.L."/>
            <person name="Alikhan N.F."/>
            <person name="Baker D."/>
            <person name="Gharbi K."/>
            <person name="Hall N."/>
            <person name="Watson M."/>
            <person name="Adriaenssens E.M."/>
            <person name="Foster-Nyarko E."/>
            <person name="Jarju S."/>
            <person name="Secka A."/>
            <person name="Antonio M."/>
            <person name="Oren A."/>
            <person name="Chaudhuri R.R."/>
            <person name="La Ragione R."/>
            <person name="Hildebrand F."/>
            <person name="Pallen M.J."/>
        </authorList>
    </citation>
    <scope>NUCLEOTIDE SEQUENCE</scope>
    <source>
        <strain evidence="11">ChiBcec16-1751</strain>
    </source>
</reference>
<dbReference type="AlphaFoldDB" id="A0A9D1F9B3"/>
<reference evidence="11" key="1">
    <citation type="submission" date="2020-10" db="EMBL/GenBank/DDBJ databases">
        <authorList>
            <person name="Gilroy R."/>
        </authorList>
    </citation>
    <scope>NUCLEOTIDE SEQUENCE</scope>
    <source>
        <strain evidence="11">ChiBcec16-1751</strain>
    </source>
</reference>
<feature type="site" description="Stabilizes the basic form of H active site to accept a proton" evidence="8">
    <location>
        <position position="99"/>
    </location>
</feature>
<evidence type="ECO:0000256" key="1">
    <source>
        <dbReference type="ARBA" id="ARBA00013260"/>
    </source>
</evidence>
<comment type="function">
    <text evidence="8">Catalyzes the release of premature peptidyl moieties from peptidyl-tRNA molecules trapped in stalled 50S ribosomal subunits, and thus maintains levels of free tRNAs and 50S ribosomes.</text>
</comment>
<dbReference type="CDD" id="cd00462">
    <property type="entry name" value="PTH"/>
    <property type="match status" value="1"/>
</dbReference>
<feature type="active site" description="Proton acceptor" evidence="8">
    <location>
        <position position="27"/>
    </location>
</feature>
<comment type="function">
    <text evidence="8">Hydrolyzes ribosome-free peptidyl-tRNAs (with 1 or more amino acids incorporated), which drop off the ribosome during protein synthesis, or as a result of ribosome stalling.</text>
</comment>
<dbReference type="NCBIfam" id="TIGR00447">
    <property type="entry name" value="pth"/>
    <property type="match status" value="1"/>
</dbReference>
<dbReference type="PROSITE" id="PS01196">
    <property type="entry name" value="PEPT_TRNA_HYDROL_2"/>
    <property type="match status" value="1"/>
</dbReference>
<evidence type="ECO:0000313" key="11">
    <source>
        <dbReference type="EMBL" id="HIS64907.1"/>
    </source>
</evidence>
<organism evidence="11 12">
    <name type="scientific">Candidatus Avoscillospira avistercoris</name>
    <dbReference type="NCBI Taxonomy" id="2840707"/>
    <lineage>
        <taxon>Bacteria</taxon>
        <taxon>Bacillati</taxon>
        <taxon>Bacillota</taxon>
        <taxon>Clostridia</taxon>
        <taxon>Eubacteriales</taxon>
        <taxon>Oscillospiraceae</taxon>
        <taxon>Oscillospiraceae incertae sedis</taxon>
        <taxon>Candidatus Avoscillospira</taxon>
    </lineage>
</organism>
<comment type="subcellular location">
    <subcellularLocation>
        <location evidence="8">Cytoplasm</location>
    </subcellularLocation>
</comment>
<feature type="site" description="Discriminates between blocked and unblocked aminoacyl-tRNA" evidence="8">
    <location>
        <position position="17"/>
    </location>
</feature>
<dbReference type="InterPro" id="IPR018171">
    <property type="entry name" value="Pept_tRNA_hydro_CS"/>
</dbReference>
<keyword evidence="3 8" id="KW-0378">Hydrolase</keyword>
<dbReference type="GO" id="GO:0072344">
    <property type="term" value="P:rescue of stalled ribosome"/>
    <property type="evidence" value="ECO:0007669"/>
    <property type="project" value="UniProtKB-UniRule"/>
</dbReference>
<evidence type="ECO:0000313" key="12">
    <source>
        <dbReference type="Proteomes" id="UP000886741"/>
    </source>
</evidence>
<comment type="catalytic activity">
    <reaction evidence="6 8 9">
        <text>an N-acyl-L-alpha-aminoacyl-tRNA + H2O = an N-acyl-L-amino acid + a tRNA + H(+)</text>
        <dbReference type="Rhea" id="RHEA:54448"/>
        <dbReference type="Rhea" id="RHEA-COMP:10123"/>
        <dbReference type="Rhea" id="RHEA-COMP:13883"/>
        <dbReference type="ChEBI" id="CHEBI:15377"/>
        <dbReference type="ChEBI" id="CHEBI:15378"/>
        <dbReference type="ChEBI" id="CHEBI:59874"/>
        <dbReference type="ChEBI" id="CHEBI:78442"/>
        <dbReference type="ChEBI" id="CHEBI:138191"/>
        <dbReference type="EC" id="3.1.1.29"/>
    </reaction>
</comment>
<feature type="binding site" evidence="8">
    <location>
        <position position="74"/>
    </location>
    <ligand>
        <name>tRNA</name>
        <dbReference type="ChEBI" id="CHEBI:17843"/>
    </ligand>
</feature>